<feature type="domain" description="Periplasmic binding protein" evidence="5">
    <location>
        <begin position="51"/>
        <end position="316"/>
    </location>
</feature>
<evidence type="ECO:0000256" key="2">
    <source>
        <dbReference type="ARBA" id="ARBA00007639"/>
    </source>
</evidence>
<reference evidence="6" key="1">
    <citation type="journal article" date="2021" name="Microorganisms">
        <title>Acidisoma silvae sp. nov. and Acidisomacellulosilytica sp. nov., Two Acidophilic Bacteria Isolated from Decaying Wood, Hydrolyzing Cellulose and Producing Poly-3-hydroxybutyrate.</title>
        <authorList>
            <person name="Mieszkin S."/>
            <person name="Pouder E."/>
            <person name="Uroz S."/>
            <person name="Simon-Colin C."/>
            <person name="Alain K."/>
        </authorList>
    </citation>
    <scope>NUCLEOTIDE SEQUENCE</scope>
    <source>
        <strain evidence="6">HW T2.11</strain>
    </source>
</reference>
<evidence type="ECO:0000259" key="5">
    <source>
        <dbReference type="Pfam" id="PF13407"/>
    </source>
</evidence>
<proteinExistence type="inferred from homology"/>
<dbReference type="CDD" id="cd01536">
    <property type="entry name" value="PBP1_ABC_sugar_binding-like"/>
    <property type="match status" value="1"/>
</dbReference>
<dbReference type="RefSeq" id="WP_227323160.1">
    <property type="nucleotide sequence ID" value="NZ_JAESVB010000014.1"/>
</dbReference>
<keyword evidence="7" id="KW-1185">Reference proteome</keyword>
<dbReference type="SUPFAM" id="SSF53822">
    <property type="entry name" value="Periplasmic binding protein-like I"/>
    <property type="match status" value="1"/>
</dbReference>
<name>A0A963YW90_9PROT</name>
<dbReference type="Pfam" id="PF13407">
    <property type="entry name" value="Peripla_BP_4"/>
    <property type="match status" value="1"/>
</dbReference>
<dbReference type="InterPro" id="IPR025997">
    <property type="entry name" value="SBP_2_dom"/>
</dbReference>
<dbReference type="InterPro" id="IPR028082">
    <property type="entry name" value="Peripla_BP_I"/>
</dbReference>
<dbReference type="GO" id="GO:0030246">
    <property type="term" value="F:carbohydrate binding"/>
    <property type="evidence" value="ECO:0007669"/>
    <property type="project" value="UniProtKB-ARBA"/>
</dbReference>
<dbReference type="GO" id="GO:0030313">
    <property type="term" value="C:cell envelope"/>
    <property type="evidence" value="ECO:0007669"/>
    <property type="project" value="UniProtKB-SubCell"/>
</dbReference>
<dbReference type="AlphaFoldDB" id="A0A963YW90"/>
<evidence type="ECO:0000256" key="1">
    <source>
        <dbReference type="ARBA" id="ARBA00004196"/>
    </source>
</evidence>
<protein>
    <submittedName>
        <fullName evidence="6">Sugar ABC transporter substrate-binding protein</fullName>
    </submittedName>
</protein>
<organism evidence="6 7">
    <name type="scientific">Acidisoma silvae</name>
    <dbReference type="NCBI Taxonomy" id="2802396"/>
    <lineage>
        <taxon>Bacteria</taxon>
        <taxon>Pseudomonadati</taxon>
        <taxon>Pseudomonadota</taxon>
        <taxon>Alphaproteobacteria</taxon>
        <taxon>Acetobacterales</taxon>
        <taxon>Acidocellaceae</taxon>
        <taxon>Acidisoma</taxon>
    </lineage>
</organism>
<evidence type="ECO:0000313" key="7">
    <source>
        <dbReference type="Proteomes" id="UP000708298"/>
    </source>
</evidence>
<sequence>MGLYSGFRKFLAISTFVLPTFVATSAWSATPVSIDVGGGYVIKTNGAPLKIAFFSLGSGNSFLKAQNEQAVETAKAVGATIDIFQSDFDASKQMDQMQIALASKKYNAWIVEPVAGNVACQIATKQAPAANILVEDIDGTLCGRILGEGEQLWSPGTLNYVGGNESVKAWSILWEKAVKDNPGPQTVGVMVGPALNSITKAFYKAQKDIAPSNWKIIAPVYTDYSVPDAEQKAQPLVQAHPDMTILMSAYTNITKGAVAALRASNRLGKVKIYEGGGTVTGLAYVKAGTTQAMLARYSRTPIAYAIQAVADAWAGKPVPHYTGDDGHALETGRDPASASFLVTKANAENYHPEND</sequence>
<gene>
    <name evidence="6" type="ORF">ASILVAE211_20120</name>
</gene>
<feature type="signal peptide" evidence="4">
    <location>
        <begin position="1"/>
        <end position="28"/>
    </location>
</feature>
<comment type="similarity">
    <text evidence="2">Belongs to the bacterial solute-binding protein 2 family.</text>
</comment>
<accession>A0A963YW90</accession>
<reference evidence="6" key="2">
    <citation type="submission" date="2021-01" db="EMBL/GenBank/DDBJ databases">
        <authorList>
            <person name="Mieszkin S."/>
            <person name="Pouder E."/>
            <person name="Alain K."/>
        </authorList>
    </citation>
    <scope>NUCLEOTIDE SEQUENCE</scope>
    <source>
        <strain evidence="6">HW T2.11</strain>
    </source>
</reference>
<dbReference type="Proteomes" id="UP000708298">
    <property type="component" value="Unassembled WGS sequence"/>
</dbReference>
<dbReference type="PANTHER" id="PTHR46847">
    <property type="entry name" value="D-ALLOSE-BINDING PERIPLASMIC PROTEIN-RELATED"/>
    <property type="match status" value="1"/>
</dbReference>
<comment type="subcellular location">
    <subcellularLocation>
        <location evidence="1">Cell envelope</location>
    </subcellularLocation>
</comment>
<evidence type="ECO:0000256" key="4">
    <source>
        <dbReference type="SAM" id="SignalP"/>
    </source>
</evidence>
<keyword evidence="3 4" id="KW-0732">Signal</keyword>
<comment type="caution">
    <text evidence="6">The sequence shown here is derived from an EMBL/GenBank/DDBJ whole genome shotgun (WGS) entry which is preliminary data.</text>
</comment>
<evidence type="ECO:0000313" key="6">
    <source>
        <dbReference type="EMBL" id="MCB8877512.1"/>
    </source>
</evidence>
<dbReference type="PANTHER" id="PTHR46847:SF1">
    <property type="entry name" value="D-ALLOSE-BINDING PERIPLASMIC PROTEIN-RELATED"/>
    <property type="match status" value="1"/>
</dbReference>
<dbReference type="Gene3D" id="3.40.50.2300">
    <property type="match status" value="2"/>
</dbReference>
<dbReference type="EMBL" id="JAESVB010000014">
    <property type="protein sequence ID" value="MCB8877512.1"/>
    <property type="molecule type" value="Genomic_DNA"/>
</dbReference>
<feature type="chain" id="PRO_5037860874" evidence="4">
    <location>
        <begin position="29"/>
        <end position="355"/>
    </location>
</feature>
<evidence type="ECO:0000256" key="3">
    <source>
        <dbReference type="ARBA" id="ARBA00022729"/>
    </source>
</evidence>